<protein>
    <submittedName>
        <fullName evidence="1">Uncharacterized protein</fullName>
    </submittedName>
</protein>
<dbReference type="AlphaFoldDB" id="A0A3N4UMM2"/>
<dbReference type="EMBL" id="RKQK01000001">
    <property type="protein sequence ID" value="RPE71268.1"/>
    <property type="molecule type" value="Genomic_DNA"/>
</dbReference>
<keyword evidence="2" id="KW-1185">Reference proteome</keyword>
<gene>
    <name evidence="1" type="ORF">EDD53_0384</name>
</gene>
<evidence type="ECO:0000313" key="2">
    <source>
        <dbReference type="Proteomes" id="UP000269689"/>
    </source>
</evidence>
<accession>A0A3N4UMM2</accession>
<evidence type="ECO:0000313" key="1">
    <source>
        <dbReference type="EMBL" id="RPE71268.1"/>
    </source>
</evidence>
<proteinExistence type="predicted"/>
<comment type="caution">
    <text evidence="1">The sequence shown here is derived from an EMBL/GenBank/DDBJ whole genome shotgun (WGS) entry which is preliminary data.</text>
</comment>
<reference evidence="1 2" key="1">
    <citation type="submission" date="2018-11" db="EMBL/GenBank/DDBJ databases">
        <title>Genomic Encyclopedia of Type Strains, Phase IV (KMG-IV): sequencing the most valuable type-strain genomes for metagenomic binning, comparative biology and taxonomic classification.</title>
        <authorList>
            <person name="Goeker M."/>
        </authorList>
    </citation>
    <scope>NUCLEOTIDE SEQUENCE [LARGE SCALE GENOMIC DNA]</scope>
    <source>
        <strain evidence="1 2">DSM 104731</strain>
    </source>
</reference>
<organism evidence="1 2">
    <name type="scientific">Pacificibacter maritimus</name>
    <dbReference type="NCBI Taxonomy" id="762213"/>
    <lineage>
        <taxon>Bacteria</taxon>
        <taxon>Pseudomonadati</taxon>
        <taxon>Pseudomonadota</taxon>
        <taxon>Alphaproteobacteria</taxon>
        <taxon>Rhodobacterales</taxon>
        <taxon>Roseobacteraceae</taxon>
        <taxon>Pacificibacter</taxon>
    </lineage>
</organism>
<dbReference type="Proteomes" id="UP000269689">
    <property type="component" value="Unassembled WGS sequence"/>
</dbReference>
<name>A0A3N4UMM2_9RHOB</name>
<sequence>MPRRKGPAQYGVKLTSRSAFFDSEINLFLHSICDPAIDICGKGSKNGMTDDLEYQEVQLRRRLLFRLLQRFDFDAPNLQHQAITATTSGAWSCDDVDRFMTNADQSPTQMLRA</sequence>